<sequence length="159" mass="18669">MSLKRSLSDGASSQSPAKMIRRDLTRIVSPYPDYLRRLISARNLLRFEMDATIDKNKLKVKGVELRILSSAVEIELRYFNEKLRHRGHKMLMPVKNNLPKFLHMAFEENVKQRMIHKLSGNKLALVKFEATKRVIPKLIEINEEKNRTLQSEKIRNMLK</sequence>
<gene>
    <name evidence="1" type="primary">LOC114324450</name>
</gene>
<organism evidence="1">
    <name type="scientific">Diabrotica virgifera virgifera</name>
    <name type="common">western corn rootworm</name>
    <dbReference type="NCBI Taxonomy" id="50390"/>
    <lineage>
        <taxon>Eukaryota</taxon>
        <taxon>Metazoa</taxon>
        <taxon>Ecdysozoa</taxon>
        <taxon>Arthropoda</taxon>
        <taxon>Hexapoda</taxon>
        <taxon>Insecta</taxon>
        <taxon>Pterygota</taxon>
        <taxon>Neoptera</taxon>
        <taxon>Endopterygota</taxon>
        <taxon>Coleoptera</taxon>
        <taxon>Polyphaga</taxon>
        <taxon>Cucujiformia</taxon>
        <taxon>Chrysomeloidea</taxon>
        <taxon>Chrysomelidae</taxon>
        <taxon>Galerucinae</taxon>
        <taxon>Diabroticina</taxon>
        <taxon>Diabroticites</taxon>
        <taxon>Diabrotica</taxon>
    </lineage>
</organism>
<evidence type="ECO:0000313" key="1">
    <source>
        <dbReference type="RefSeq" id="XP_028128109.1"/>
    </source>
</evidence>
<protein>
    <submittedName>
        <fullName evidence="1">Uncharacterized protein LOC114324450</fullName>
    </submittedName>
</protein>
<name>A0A6P7EY36_DIAVI</name>
<dbReference type="RefSeq" id="XP_028128109.1">
    <property type="nucleotide sequence ID" value="XM_028272308.1"/>
</dbReference>
<dbReference type="AlphaFoldDB" id="A0A6P7EY36"/>
<proteinExistence type="predicted"/>
<dbReference type="InParanoid" id="A0A6P7EY36"/>
<accession>A0A6P7EY36</accession>
<reference evidence="1" key="1">
    <citation type="submission" date="2025-08" db="UniProtKB">
        <authorList>
            <consortium name="RefSeq"/>
        </authorList>
    </citation>
    <scope>IDENTIFICATION</scope>
    <source>
        <tissue evidence="1">Whole insect</tissue>
    </source>
</reference>